<feature type="transmembrane region" description="Helical" evidence="1">
    <location>
        <begin position="120"/>
        <end position="153"/>
    </location>
</feature>
<dbReference type="KEGG" id="lck:HN018_00900"/>
<keyword evidence="3" id="KW-1185">Reference proteome</keyword>
<feature type="transmembrane region" description="Helical" evidence="1">
    <location>
        <begin position="253"/>
        <end position="271"/>
    </location>
</feature>
<keyword evidence="1" id="KW-0812">Transmembrane</keyword>
<feature type="transmembrane region" description="Helical" evidence="1">
    <location>
        <begin position="165"/>
        <end position="188"/>
    </location>
</feature>
<sequence>MRRTLDLWLALDARIVLAISLLLTVPFFFCSIPPLTDLPGHMGSAAVAAYADDPVFASRMSFEWHLIPNMGTDLVVAALRRVLGLVWSYRLVAASIPLLLATGIIMVARTVNPRGAASTAWALVFIYSYPLNSGFLNYMLGVALSLICLASWIRLDGHVRLREAGAWIIIPAVFLCHVVAGCLLVLFIASRELELARSDRRWRSLLVRCRPLLSSFVIIVLWRLTSRSLTGTNRYSIPAKFNALVMLLRDQNLLLDIGTLGLALAVFVVGWKRGARPNRAVVPALLGLILLFIITPGVLGGSNYADERLLPLIPMLAFAAQDWSGVDPRLSRLVALSGLCVLFIRLAVTSVGFASYDTRFASELRALQQLPLHSRVIVLETRDCSALRNWRGNRLDHLGELAIVFRRSWTNSEWDVDGGHLLQIRYRPSQSFYDDPSEYVWPTGCGGTARKHPTIQNALAAIPFDGIDYLWLIDAALPPGYSNSRLTVRWTEGGSSLYAVRPHSVGTR</sequence>
<keyword evidence="1" id="KW-0472">Membrane</keyword>
<feature type="transmembrane region" description="Helical" evidence="1">
    <location>
        <begin position="7"/>
        <end position="29"/>
    </location>
</feature>
<accession>A0A6M8HEF4</accession>
<protein>
    <recommendedName>
        <fullName evidence="4">Glycosyltransferase RgtA/B/C/D-like domain-containing protein</fullName>
    </recommendedName>
</protein>
<gene>
    <name evidence="2" type="ORF">HN018_00900</name>
</gene>
<name>A0A6M8HEF4_9PROT</name>
<dbReference type="AlphaFoldDB" id="A0A6M8HEF4"/>
<evidence type="ECO:0000313" key="2">
    <source>
        <dbReference type="EMBL" id="QKE88800.1"/>
    </source>
</evidence>
<organism evidence="2 3">
    <name type="scientific">Lichenicola cladoniae</name>
    <dbReference type="NCBI Taxonomy" id="1484109"/>
    <lineage>
        <taxon>Bacteria</taxon>
        <taxon>Pseudomonadati</taxon>
        <taxon>Pseudomonadota</taxon>
        <taxon>Alphaproteobacteria</taxon>
        <taxon>Acetobacterales</taxon>
        <taxon>Acetobacteraceae</taxon>
        <taxon>Lichenicola</taxon>
    </lineage>
</organism>
<feature type="transmembrane region" description="Helical" evidence="1">
    <location>
        <begin position="209"/>
        <end position="225"/>
    </location>
</feature>
<feature type="transmembrane region" description="Helical" evidence="1">
    <location>
        <begin position="280"/>
        <end position="299"/>
    </location>
</feature>
<evidence type="ECO:0000313" key="3">
    <source>
        <dbReference type="Proteomes" id="UP000500767"/>
    </source>
</evidence>
<keyword evidence="1" id="KW-1133">Transmembrane helix</keyword>
<dbReference type="RefSeq" id="WP_171832762.1">
    <property type="nucleotide sequence ID" value="NZ_CP053708.1"/>
</dbReference>
<feature type="transmembrane region" description="Helical" evidence="1">
    <location>
        <begin position="87"/>
        <end position="108"/>
    </location>
</feature>
<proteinExistence type="predicted"/>
<evidence type="ECO:0000256" key="1">
    <source>
        <dbReference type="SAM" id="Phobius"/>
    </source>
</evidence>
<dbReference type="Proteomes" id="UP000500767">
    <property type="component" value="Chromosome"/>
</dbReference>
<feature type="transmembrane region" description="Helical" evidence="1">
    <location>
        <begin position="333"/>
        <end position="356"/>
    </location>
</feature>
<reference evidence="2 3" key="1">
    <citation type="journal article" date="2014" name="World J. Microbiol. Biotechnol.">
        <title>Biodiversity and physiological characteristics of Antarctic and Arctic lichens-associated bacteria.</title>
        <authorList>
            <person name="Lee Y.M."/>
            <person name="Kim E.H."/>
            <person name="Lee H.K."/>
            <person name="Hong S.G."/>
        </authorList>
    </citation>
    <scope>NUCLEOTIDE SEQUENCE [LARGE SCALE GENOMIC DNA]</scope>
    <source>
        <strain evidence="2 3">PAMC 26569</strain>
    </source>
</reference>
<evidence type="ECO:0008006" key="4">
    <source>
        <dbReference type="Google" id="ProtNLM"/>
    </source>
</evidence>
<dbReference type="EMBL" id="CP053708">
    <property type="protein sequence ID" value="QKE88800.1"/>
    <property type="molecule type" value="Genomic_DNA"/>
</dbReference>